<evidence type="ECO:0000259" key="1">
    <source>
        <dbReference type="Pfam" id="PF07238"/>
    </source>
</evidence>
<feature type="domain" description="PilZ" evidence="1">
    <location>
        <begin position="124"/>
        <end position="232"/>
    </location>
</feature>
<dbReference type="eggNOG" id="COG5581">
    <property type="taxonomic scope" value="Bacteria"/>
</dbReference>
<gene>
    <name evidence="2" type="ordered locus">DaAHT2_2549</name>
</gene>
<dbReference type="InterPro" id="IPR009875">
    <property type="entry name" value="PilZ_domain"/>
</dbReference>
<dbReference type="AlphaFoldDB" id="D6Z0V3"/>
<dbReference type="InParanoid" id="D6Z0V3"/>
<dbReference type="HOGENOM" id="CLU_1127638_0_0_7"/>
<accession>D6Z0V3</accession>
<dbReference type="Gene3D" id="2.40.10.220">
    <property type="entry name" value="predicted glycosyltransferase like domains"/>
    <property type="match status" value="1"/>
</dbReference>
<dbReference type="GO" id="GO:0035438">
    <property type="term" value="F:cyclic-di-GMP binding"/>
    <property type="evidence" value="ECO:0007669"/>
    <property type="project" value="InterPro"/>
</dbReference>
<evidence type="ECO:0000313" key="2">
    <source>
        <dbReference type="EMBL" id="ADH87213.1"/>
    </source>
</evidence>
<protein>
    <submittedName>
        <fullName evidence="2">Type IV pilus assembly PilZ</fullName>
    </submittedName>
</protein>
<name>D6Z0V3_DESAT</name>
<dbReference type="KEGG" id="dak:DaAHT2_2549"/>
<sequence>MVKKDTSAEDKALLNGWADFGDGVHATRSPQIIQQALNAIIRQHIFCIVVAKGYESGKVVLLEYDQHRIVLDRPNDWPAEMSSQPLRILFKDRTQLWNKFVVELLEVTDDSLITTMPSKYVRLQRRDNYRVDAPRGSRVLFRHRGELKDFGIENISANGGMFVSPSRKVYLPLGDLLTDMIMRFPVTDEKEAEVKIGEGRVVRSCDNDRRELCFGVQFLIKGPEEKELLQYVRLREREMLRKGMAD</sequence>
<dbReference type="RefSeq" id="WP_013164723.1">
    <property type="nucleotide sequence ID" value="NC_014216.1"/>
</dbReference>
<keyword evidence="3" id="KW-1185">Reference proteome</keyword>
<dbReference type="EMBL" id="CP001940">
    <property type="protein sequence ID" value="ADH87213.1"/>
    <property type="molecule type" value="Genomic_DNA"/>
</dbReference>
<dbReference type="STRING" id="589865.DaAHT2_2549"/>
<evidence type="ECO:0000313" key="3">
    <source>
        <dbReference type="Proteomes" id="UP000001508"/>
    </source>
</evidence>
<dbReference type="OrthoDB" id="5572581at2"/>
<dbReference type="Proteomes" id="UP000001508">
    <property type="component" value="Chromosome"/>
</dbReference>
<proteinExistence type="predicted"/>
<organism evidence="2 3">
    <name type="scientific">Desulfurivibrio alkaliphilus (strain DSM 19089 / UNIQEM U267 / AHT2)</name>
    <dbReference type="NCBI Taxonomy" id="589865"/>
    <lineage>
        <taxon>Bacteria</taxon>
        <taxon>Pseudomonadati</taxon>
        <taxon>Thermodesulfobacteriota</taxon>
        <taxon>Desulfobulbia</taxon>
        <taxon>Desulfobulbales</taxon>
        <taxon>Desulfobulbaceae</taxon>
        <taxon>Desulfurivibrio</taxon>
    </lineage>
</organism>
<reference evidence="3" key="1">
    <citation type="submission" date="2010-02" db="EMBL/GenBank/DDBJ databases">
        <title>Complete sequence of Desulfurivibrio alkaliphilus AHT2.</title>
        <authorList>
            <consortium name="US DOE Joint Genome Institute"/>
            <person name="Pitluck S."/>
            <person name="Chertkov O."/>
            <person name="Detter J.C."/>
            <person name="Han C."/>
            <person name="Tapia R."/>
            <person name="Larimer F."/>
            <person name="Land M."/>
            <person name="Hauser L."/>
            <person name="Kyrpides N."/>
            <person name="Mikhailova N."/>
            <person name="Sorokin D.Y."/>
            <person name="Muyzer G."/>
            <person name="Woyke T."/>
        </authorList>
    </citation>
    <scope>NUCLEOTIDE SEQUENCE [LARGE SCALE GENOMIC DNA]</scope>
    <source>
        <strain evidence="3">DSM 19089 / UNIQEM U267 / AHT2</strain>
    </source>
</reference>
<dbReference type="Pfam" id="PF07238">
    <property type="entry name" value="PilZ"/>
    <property type="match status" value="1"/>
</dbReference>